<reference evidence="8" key="2">
    <citation type="journal article" date="2023" name="IMA Fungus">
        <title>Comparative genomic study of the Penicillium genus elucidates a diverse pangenome and 15 lateral gene transfer events.</title>
        <authorList>
            <person name="Petersen C."/>
            <person name="Sorensen T."/>
            <person name="Nielsen M.R."/>
            <person name="Sondergaard T.E."/>
            <person name="Sorensen J.L."/>
            <person name="Fitzpatrick D.A."/>
            <person name="Frisvad J.C."/>
            <person name="Nielsen K.L."/>
        </authorList>
    </citation>
    <scope>NUCLEOTIDE SEQUENCE</scope>
    <source>
        <strain evidence="8">IBT 29495</strain>
    </source>
</reference>
<keyword evidence="3 6" id="KW-0812">Transmembrane</keyword>
<organism evidence="8 9">
    <name type="scientific">Penicillium fimorum</name>
    <dbReference type="NCBI Taxonomy" id="1882269"/>
    <lineage>
        <taxon>Eukaryota</taxon>
        <taxon>Fungi</taxon>
        <taxon>Dikarya</taxon>
        <taxon>Ascomycota</taxon>
        <taxon>Pezizomycotina</taxon>
        <taxon>Eurotiomycetes</taxon>
        <taxon>Eurotiomycetidae</taxon>
        <taxon>Eurotiales</taxon>
        <taxon>Aspergillaceae</taxon>
        <taxon>Penicillium</taxon>
    </lineage>
</organism>
<dbReference type="GO" id="GO:0016020">
    <property type="term" value="C:membrane"/>
    <property type="evidence" value="ECO:0007669"/>
    <property type="project" value="UniProtKB-SubCell"/>
</dbReference>
<evidence type="ECO:0000256" key="3">
    <source>
        <dbReference type="ARBA" id="ARBA00022692"/>
    </source>
</evidence>
<keyword evidence="4 6" id="KW-1133">Transmembrane helix</keyword>
<protein>
    <recommendedName>
        <fullName evidence="7">Major facilitator superfamily (MFS) profile domain-containing protein</fullName>
    </recommendedName>
</protein>
<comment type="caution">
    <text evidence="8">The sequence shown here is derived from an EMBL/GenBank/DDBJ whole genome shotgun (WGS) entry which is preliminary data.</text>
</comment>
<feature type="transmembrane region" description="Helical" evidence="6">
    <location>
        <begin position="383"/>
        <end position="402"/>
    </location>
</feature>
<dbReference type="EMBL" id="JAPWDS010000002">
    <property type="protein sequence ID" value="KAJ5512839.1"/>
    <property type="molecule type" value="Genomic_DNA"/>
</dbReference>
<gene>
    <name evidence="8" type="ORF">N7463_002391</name>
</gene>
<evidence type="ECO:0000256" key="6">
    <source>
        <dbReference type="SAM" id="Phobius"/>
    </source>
</evidence>
<feature type="transmembrane region" description="Helical" evidence="6">
    <location>
        <begin position="293"/>
        <end position="311"/>
    </location>
</feature>
<dbReference type="InterPro" id="IPR036259">
    <property type="entry name" value="MFS_trans_sf"/>
</dbReference>
<evidence type="ECO:0000256" key="1">
    <source>
        <dbReference type="ARBA" id="ARBA00004141"/>
    </source>
</evidence>
<dbReference type="InterPro" id="IPR011701">
    <property type="entry name" value="MFS"/>
</dbReference>
<feature type="transmembrane region" description="Helical" evidence="6">
    <location>
        <begin position="317"/>
        <end position="335"/>
    </location>
</feature>
<feature type="transmembrane region" description="Helical" evidence="6">
    <location>
        <begin position="62"/>
        <end position="81"/>
    </location>
</feature>
<proteinExistence type="predicted"/>
<feature type="domain" description="Major facilitator superfamily (MFS) profile" evidence="7">
    <location>
        <begin position="22"/>
        <end position="472"/>
    </location>
</feature>
<comment type="subcellular location">
    <subcellularLocation>
        <location evidence="1">Membrane</location>
        <topology evidence="1">Multi-pass membrane protein</topology>
    </subcellularLocation>
</comment>
<keyword evidence="2" id="KW-0813">Transport</keyword>
<feature type="transmembrane region" description="Helical" evidence="6">
    <location>
        <begin position="342"/>
        <end position="363"/>
    </location>
</feature>
<evidence type="ECO:0000259" key="7">
    <source>
        <dbReference type="PROSITE" id="PS50850"/>
    </source>
</evidence>
<keyword evidence="5 6" id="KW-0472">Membrane</keyword>
<feature type="transmembrane region" description="Helical" evidence="6">
    <location>
        <begin position="20"/>
        <end position="42"/>
    </location>
</feature>
<evidence type="ECO:0000313" key="8">
    <source>
        <dbReference type="EMBL" id="KAJ5512839.1"/>
    </source>
</evidence>
<dbReference type="InterPro" id="IPR020846">
    <property type="entry name" value="MFS_dom"/>
</dbReference>
<dbReference type="AlphaFoldDB" id="A0A9X0C8Y4"/>
<feature type="transmembrane region" description="Helical" evidence="6">
    <location>
        <begin position="159"/>
        <end position="178"/>
    </location>
</feature>
<dbReference type="PANTHER" id="PTHR23506">
    <property type="entry name" value="GH10249P"/>
    <property type="match status" value="1"/>
</dbReference>
<dbReference type="PANTHER" id="PTHR23506:SF35">
    <property type="entry name" value="MAJOR FACILITATOR SUPERFAMILY (MFS) PROFILE DOMAIN-CONTAINING PROTEIN-RELATED"/>
    <property type="match status" value="1"/>
</dbReference>
<evidence type="ECO:0000256" key="2">
    <source>
        <dbReference type="ARBA" id="ARBA00022448"/>
    </source>
</evidence>
<name>A0A9X0C8Y4_9EURO</name>
<dbReference type="Pfam" id="PF07690">
    <property type="entry name" value="MFS_1"/>
    <property type="match status" value="1"/>
</dbReference>
<feature type="transmembrane region" description="Helical" evidence="6">
    <location>
        <begin position="93"/>
        <end position="110"/>
    </location>
</feature>
<reference evidence="8" key="1">
    <citation type="submission" date="2022-12" db="EMBL/GenBank/DDBJ databases">
        <authorList>
            <person name="Petersen C."/>
        </authorList>
    </citation>
    <scope>NUCLEOTIDE SEQUENCE</scope>
    <source>
        <strain evidence="8">IBT 29495</strain>
    </source>
</reference>
<dbReference type="Gene3D" id="1.20.1250.20">
    <property type="entry name" value="MFS general substrate transporter like domains"/>
    <property type="match status" value="2"/>
</dbReference>
<dbReference type="OrthoDB" id="5086884at2759"/>
<feature type="transmembrane region" description="Helical" evidence="6">
    <location>
        <begin position="422"/>
        <end position="441"/>
    </location>
</feature>
<evidence type="ECO:0000313" key="9">
    <source>
        <dbReference type="Proteomes" id="UP001149954"/>
    </source>
</evidence>
<accession>A0A9X0C8Y4</accession>
<dbReference type="Proteomes" id="UP001149954">
    <property type="component" value="Unassembled WGS sequence"/>
</dbReference>
<dbReference type="PROSITE" id="PS50850">
    <property type="entry name" value="MFS"/>
    <property type="match status" value="1"/>
</dbReference>
<evidence type="ECO:0000256" key="4">
    <source>
        <dbReference type="ARBA" id="ARBA00022989"/>
    </source>
</evidence>
<feature type="transmembrane region" description="Helical" evidence="6">
    <location>
        <begin position="447"/>
        <end position="469"/>
    </location>
</feature>
<dbReference type="InterPro" id="IPR050930">
    <property type="entry name" value="MFS_Vesicular_Transporter"/>
</dbReference>
<evidence type="ECO:0000256" key="5">
    <source>
        <dbReference type="ARBA" id="ARBA00023136"/>
    </source>
</evidence>
<dbReference type="GO" id="GO:0022857">
    <property type="term" value="F:transmembrane transporter activity"/>
    <property type="evidence" value="ECO:0007669"/>
    <property type="project" value="InterPro"/>
</dbReference>
<keyword evidence="9" id="KW-1185">Reference proteome</keyword>
<dbReference type="SUPFAM" id="SSF103473">
    <property type="entry name" value="MFS general substrate transporter"/>
    <property type="match status" value="1"/>
</dbReference>
<sequence>MRDVHFNSETIGLSWRSSKWFILSTIAIALFAETFLYGFLVPVLPYMLRTRLHVDQAKVQELTSLVLAVHGMVSVVSGPIIGHFADKTSNRKLPLLLSLVACIVGTGMVAGSRSFAVLFIGRVVQGIAGSSVWIVGLATVADTVGGDNMGKVEGIMMSFLYSGLMGGPFVSGLLLEYVGYWPTWSPPLLLLSIDFCARLVMIESRPVEVSSCRRESTGSKICDTTTPFLAPRETPQTLSTAGNFWHIILTDNRALTALFVAVSTTTVSTSFHATLPIHVQETFGWGSGESGSLFACLIMPTLLVSPLAGWLRDRFGVKYPAMASAAFQALVLGLLGLAGTDYLPWISAHTGGGALYTGCILAIGVARPFTANVGPVELSGECYFIWTLAFVVDSLTAIVRGYQEESPGIFGPEGGMSRVFSLDDVAASLGTVMGPIIGGFLKQYTGYIYMCWTWSVLYIALAILVMCFLGRK</sequence>
<feature type="transmembrane region" description="Helical" evidence="6">
    <location>
        <begin position="116"/>
        <end position="138"/>
    </location>
</feature>